<dbReference type="InterPro" id="IPR015943">
    <property type="entry name" value="WD40/YVTN_repeat-like_dom_sf"/>
</dbReference>
<dbReference type="RefSeq" id="WP_042925495.1">
    <property type="nucleotide sequence ID" value="NZ_NOVD01000032.1"/>
</dbReference>
<organism evidence="1 2">
    <name type="scientific">Rhodococcus qingshengii</name>
    <dbReference type="NCBI Taxonomy" id="334542"/>
    <lineage>
        <taxon>Bacteria</taxon>
        <taxon>Bacillati</taxon>
        <taxon>Actinomycetota</taxon>
        <taxon>Actinomycetes</taxon>
        <taxon>Mycobacteriales</taxon>
        <taxon>Nocardiaceae</taxon>
        <taxon>Rhodococcus</taxon>
        <taxon>Rhodococcus erythropolis group</taxon>
    </lineage>
</organism>
<evidence type="ECO:0000313" key="2">
    <source>
        <dbReference type="Proteomes" id="UP000230886"/>
    </source>
</evidence>
<name>A0A069JAK3_RHOSG</name>
<dbReference type="Gene3D" id="2.130.10.10">
    <property type="entry name" value="YVTN repeat-like/Quinoprotein amine dehydrogenase"/>
    <property type="match status" value="1"/>
</dbReference>
<dbReference type="AlphaFoldDB" id="A0A069JAK3"/>
<evidence type="ECO:0000313" key="1">
    <source>
        <dbReference type="EMBL" id="PCK24331.1"/>
    </source>
</evidence>
<dbReference type="EMBL" id="NOVD01000032">
    <property type="protein sequence ID" value="PCK24331.1"/>
    <property type="molecule type" value="Genomic_DNA"/>
</dbReference>
<reference evidence="1 2" key="1">
    <citation type="submission" date="2017-07" db="EMBL/GenBank/DDBJ databases">
        <title>Draft sequence of Rhodococcus enclensis 23b-28.</title>
        <authorList>
            <person name="Besaury L."/>
            <person name="Sancelme M."/>
            <person name="Amato P."/>
            <person name="Lallement A."/>
            <person name="Delort A.-M."/>
        </authorList>
    </citation>
    <scope>NUCLEOTIDE SEQUENCE [LARGE SCALE GENOMIC DNA]</scope>
    <source>
        <strain evidence="1 2">23b-28</strain>
    </source>
</reference>
<accession>A0A2A5J5S3</accession>
<accession>A0A069JAK3</accession>
<sequence length="476" mass="48438">MPAIVDVYLNADGTLTHDGQQLDGPPDAALRLILSEIAEKAQASGVDTVVRVHRADGGVSTINALRDGGLRRPVIDPAAAQRRSPTSASRSRWTQHLALRNRYVVAGALALATFGIVGVVISGGNDTAPASSATPLPNLARIAPDGWSSHVNWDISPVGDFAPVTSGDRILYLTPQATLRAVNANGGALVWESQPLTAASAAPVVGGSGDKAIVAAKAGTAIEVLPLAGSGAHLSPTSIPSTPSATLTSNGEGILVTDAGAAPAILTTDRAVAPLTVPAGNAVYEVLDDDTAVVSPAEGPWSILRPGDQPPATVSVTSPGGAVGAPHAVSSVRGVVVAWWNTDNPQNRIVAFHDARSGEVLAAKEVPAAVTDNPLPTVVSEDRTLLSAGPVLADSSTQQTVFAPAWKPSNATSGNIFGSLVTSSSTVRAQWTGRGEVVSLTEGAAVPWLVTDDGSAVVLDQLGDITRIAAVRKDES</sequence>
<protein>
    <recommendedName>
        <fullName evidence="3">PQQ-binding-like beta-propeller repeat protein</fullName>
    </recommendedName>
</protein>
<dbReference type="Proteomes" id="UP000230886">
    <property type="component" value="Unassembled WGS sequence"/>
</dbReference>
<comment type="caution">
    <text evidence="1">The sequence shown here is derived from an EMBL/GenBank/DDBJ whole genome shotgun (WGS) entry which is preliminary data.</text>
</comment>
<proteinExistence type="predicted"/>
<gene>
    <name evidence="1" type="ORF">CHR55_26460</name>
</gene>
<evidence type="ECO:0008006" key="3">
    <source>
        <dbReference type="Google" id="ProtNLM"/>
    </source>
</evidence>